<dbReference type="InterPro" id="IPR002477">
    <property type="entry name" value="Peptidoglycan-bd-like"/>
</dbReference>
<proteinExistence type="predicted"/>
<accession>A0A1Z4JCM8</accession>
<dbReference type="Proteomes" id="UP000217895">
    <property type="component" value="Chromosome"/>
</dbReference>
<dbReference type="SUPFAM" id="SSF47090">
    <property type="entry name" value="PGBD-like"/>
    <property type="match status" value="1"/>
</dbReference>
<dbReference type="InterPro" id="IPR036365">
    <property type="entry name" value="PGBD-like_sf"/>
</dbReference>
<dbReference type="Gene3D" id="1.10.101.10">
    <property type="entry name" value="PGBD-like superfamily/PGBD"/>
    <property type="match status" value="1"/>
</dbReference>
<protein>
    <submittedName>
        <fullName evidence="2">Peptidoglycan-binding domain 1 protein</fullName>
    </submittedName>
</protein>
<sequence length="359" mass="39479">MAFNINALRLPVIQRGSTGAAVGAWQRFLQDQNFPIGAVDNGFGSVSDRVTKDYQQKNGLIADGIVGNATYTKALSQGFIYRVADLSAAMLLSYLNYGAAEVRDLQRSLNVIGRLNPALTLDGNFGLGSTKGMTEAYKILDVNFRPRLDATLSAATKQKLGSDYAPGLAILTEYARRQRARLSGAQWVRFFPASQSIDDLASPFRQRVRAFEKALKDAGAEIEVTNTYRPPQRAYMMHYAVQLNNRDFAPWDVPPMVGVDIDWVHYTDAASYQAARDMVNAFGIGGNPAALQSRHTQALAIDWIVTWKPPLRMQNGNGQMVTVPGTGDASQNATLWEVGATFGVYKLEYDPPHWSVDGF</sequence>
<dbReference type="EMBL" id="AP018203">
    <property type="protein sequence ID" value="BAY54512.1"/>
    <property type="molecule type" value="Genomic_DNA"/>
</dbReference>
<reference evidence="2 3" key="1">
    <citation type="submission" date="2017-06" db="EMBL/GenBank/DDBJ databases">
        <title>Genome sequencing of cyanobaciteial culture collection at National Institute for Environmental Studies (NIES).</title>
        <authorList>
            <person name="Hirose Y."/>
            <person name="Shimura Y."/>
            <person name="Fujisawa T."/>
            <person name="Nakamura Y."/>
            <person name="Kawachi M."/>
        </authorList>
    </citation>
    <scope>NUCLEOTIDE SEQUENCE [LARGE SCALE GENOMIC DNA]</scope>
    <source>
        <strain evidence="2 3">NIES-2135</strain>
    </source>
</reference>
<keyword evidence="3" id="KW-1185">Reference proteome</keyword>
<feature type="domain" description="Peptidoglycan binding-like" evidence="1">
    <location>
        <begin position="18"/>
        <end position="72"/>
    </location>
</feature>
<evidence type="ECO:0000313" key="3">
    <source>
        <dbReference type="Proteomes" id="UP000217895"/>
    </source>
</evidence>
<dbReference type="InterPro" id="IPR036366">
    <property type="entry name" value="PGBDSf"/>
</dbReference>
<dbReference type="Pfam" id="PF01471">
    <property type="entry name" value="PG_binding_1"/>
    <property type="match status" value="1"/>
</dbReference>
<evidence type="ECO:0000259" key="1">
    <source>
        <dbReference type="Pfam" id="PF01471"/>
    </source>
</evidence>
<dbReference type="AlphaFoldDB" id="A0A1Z4JCM8"/>
<gene>
    <name evidence="2" type="ORF">NIES2135_13290</name>
</gene>
<name>A0A1Z4JCM8_LEPBY</name>
<evidence type="ECO:0000313" key="2">
    <source>
        <dbReference type="EMBL" id="BAY54512.1"/>
    </source>
</evidence>
<organism evidence="2 3">
    <name type="scientific">Leptolyngbya boryana NIES-2135</name>
    <dbReference type="NCBI Taxonomy" id="1973484"/>
    <lineage>
        <taxon>Bacteria</taxon>
        <taxon>Bacillati</taxon>
        <taxon>Cyanobacteriota</taxon>
        <taxon>Cyanophyceae</taxon>
        <taxon>Leptolyngbyales</taxon>
        <taxon>Leptolyngbyaceae</taxon>
        <taxon>Leptolyngbya group</taxon>
        <taxon>Leptolyngbya</taxon>
    </lineage>
</organism>